<evidence type="ECO:0000313" key="2">
    <source>
        <dbReference type="EMBL" id="KAF0985074.1"/>
    </source>
</evidence>
<name>A0A6A5CEQ9_NAEFO</name>
<dbReference type="VEuPathDB" id="AmoebaDB:NF0011170"/>
<feature type="compositionally biased region" description="Low complexity" evidence="1">
    <location>
        <begin position="497"/>
        <end position="514"/>
    </location>
</feature>
<dbReference type="AlphaFoldDB" id="A0A6A5CEQ9"/>
<gene>
    <name evidence="2" type="ORF">FDP41_000113</name>
</gene>
<feature type="compositionally biased region" description="Low complexity" evidence="1">
    <location>
        <begin position="227"/>
        <end position="240"/>
    </location>
</feature>
<feature type="region of interest" description="Disordered" evidence="1">
    <location>
        <begin position="497"/>
        <end position="520"/>
    </location>
</feature>
<feature type="compositionally biased region" description="Low complexity" evidence="1">
    <location>
        <begin position="208"/>
        <end position="220"/>
    </location>
</feature>
<feature type="region of interest" description="Disordered" evidence="1">
    <location>
        <begin position="60"/>
        <end position="116"/>
    </location>
</feature>
<dbReference type="Proteomes" id="UP000444721">
    <property type="component" value="Unassembled WGS sequence"/>
</dbReference>
<accession>A0A6A5CEQ9</accession>
<dbReference type="VEuPathDB" id="AmoebaDB:FDP41_000113"/>
<dbReference type="VEuPathDB" id="AmoebaDB:NfTy_025720"/>
<feature type="region of interest" description="Disordered" evidence="1">
    <location>
        <begin position="202"/>
        <end position="240"/>
    </location>
</feature>
<keyword evidence="3" id="KW-1185">Reference proteome</keyword>
<proteinExistence type="predicted"/>
<reference evidence="2 3" key="1">
    <citation type="journal article" date="2019" name="Sci. Rep.">
        <title>Nanopore sequencing improves the draft genome of the human pathogenic amoeba Naegleria fowleri.</title>
        <authorList>
            <person name="Liechti N."/>
            <person name="Schurch N."/>
            <person name="Bruggmann R."/>
            <person name="Wittwer M."/>
        </authorList>
    </citation>
    <scope>NUCLEOTIDE SEQUENCE [LARGE SCALE GENOMIC DNA]</scope>
    <source>
        <strain evidence="2 3">ATCC 30894</strain>
    </source>
</reference>
<sequence length="520" mass="57836">MSEDTIRFVDETKQTQDTYSYLKPIGIRKLRKQINTKEFKKNYFVIDTRKDEPMVVHYDSAQGIAPPPPVGQQASSSSMSSMMVLSSSSSSSSNNLNSSSIPTPNSGSGSGSIISPLKTSTKTPTFEFQSMCLNGGGVGGGGNTSLPSFHFNTASPSQQHADLSMGYFGMNSSTMDPIMTTHTPASTPTNGHPFQFMQAPFLPQQPLSHPSSINHVSSSSMKRKHAFSSSSSSSSSTYVNSRRTLSMPDCLVNFSPNETAMNLSEYEIQSSLNQQQQQQQQLQANKKCKLGNEISPTHHHILNGEQQIMFSNQAWTDGNMVHLNQQPQPISTSQQPYFDFSNPQQHQDCLFEFGDNNELNSSYPQNSMTKHISLNHYPQLHQTQIQLLETLQMILNQNHPQQLDDDEIGAVIPQSNASPNTTLNEQENSQLHHNQNAPMMVTMDQQQSYVVTEENNQQPPEYQYHQQLWNDIDENGIFSPVDQTEFLLQDLSGDTTNHNNLNNSSSDSIVENSSPQPSNE</sequence>
<evidence type="ECO:0000256" key="1">
    <source>
        <dbReference type="SAM" id="MobiDB-lite"/>
    </source>
</evidence>
<dbReference type="EMBL" id="VFQX01000001">
    <property type="protein sequence ID" value="KAF0985074.1"/>
    <property type="molecule type" value="Genomic_DNA"/>
</dbReference>
<dbReference type="OrthoDB" id="10536058at2759"/>
<comment type="caution">
    <text evidence="2">The sequence shown here is derived from an EMBL/GenBank/DDBJ whole genome shotgun (WGS) entry which is preliminary data.</text>
</comment>
<feature type="compositionally biased region" description="Low complexity" evidence="1">
    <location>
        <begin position="75"/>
        <end position="116"/>
    </location>
</feature>
<dbReference type="RefSeq" id="XP_044569787.1">
    <property type="nucleotide sequence ID" value="XM_044701692.1"/>
</dbReference>
<dbReference type="GeneID" id="68107331"/>
<evidence type="ECO:0000313" key="3">
    <source>
        <dbReference type="Proteomes" id="UP000444721"/>
    </source>
</evidence>
<organism evidence="2 3">
    <name type="scientific">Naegleria fowleri</name>
    <name type="common">Brain eating amoeba</name>
    <dbReference type="NCBI Taxonomy" id="5763"/>
    <lineage>
        <taxon>Eukaryota</taxon>
        <taxon>Discoba</taxon>
        <taxon>Heterolobosea</taxon>
        <taxon>Tetramitia</taxon>
        <taxon>Eutetramitia</taxon>
        <taxon>Vahlkampfiidae</taxon>
        <taxon>Naegleria</taxon>
    </lineage>
</organism>
<protein>
    <submittedName>
        <fullName evidence="2">Uncharacterized protein</fullName>
    </submittedName>
</protein>